<sequence length="62" mass="6882">MGCTGAPARKLYFLPPVATVAVGSDDAEHLRELVDALHLSANEATARQYRKLLHDHSRRQRA</sequence>
<gene>
    <name evidence="1" type="ORF">STRNI_002355</name>
</gene>
<dbReference type="GeneID" id="301331531"/>
<name>A0ABY7J3D0_STRNI</name>
<organism evidence="1 2">
    <name type="scientific">Streptomyces nigrescens</name>
    <dbReference type="NCBI Taxonomy" id="1920"/>
    <lineage>
        <taxon>Bacteria</taxon>
        <taxon>Bacillati</taxon>
        <taxon>Actinomycetota</taxon>
        <taxon>Actinomycetes</taxon>
        <taxon>Kitasatosporales</taxon>
        <taxon>Streptomycetaceae</taxon>
        <taxon>Streptomyces</taxon>
    </lineage>
</organism>
<keyword evidence="2" id="KW-1185">Reference proteome</keyword>
<evidence type="ECO:0000313" key="1">
    <source>
        <dbReference type="EMBL" id="WAU04121.1"/>
    </source>
</evidence>
<protein>
    <submittedName>
        <fullName evidence="1">Uncharacterized protein</fullName>
    </submittedName>
</protein>
<dbReference type="Proteomes" id="UP001210169">
    <property type="component" value="Chromosome"/>
</dbReference>
<dbReference type="EMBL" id="CP114203">
    <property type="protein sequence ID" value="WAU04121.1"/>
    <property type="molecule type" value="Genomic_DNA"/>
</dbReference>
<dbReference type="RefSeq" id="WP_277411236.1">
    <property type="nucleotide sequence ID" value="NZ_CP114203.1"/>
</dbReference>
<proteinExistence type="predicted"/>
<accession>A0ABY7J3D0</accession>
<reference evidence="1 2" key="1">
    <citation type="submission" date="2022-12" db="EMBL/GenBank/DDBJ databases">
        <authorList>
            <person name="Ruckert C."/>
            <person name="Busche T."/>
            <person name="Kalinowski J."/>
            <person name="Wittmann C."/>
        </authorList>
    </citation>
    <scope>NUCLEOTIDE SEQUENCE [LARGE SCALE GENOMIC DNA]</scope>
    <source>
        <strain evidence="1 2">DSM 40276</strain>
    </source>
</reference>
<evidence type="ECO:0000313" key="2">
    <source>
        <dbReference type="Proteomes" id="UP001210169"/>
    </source>
</evidence>